<dbReference type="AlphaFoldDB" id="A0A0V1FL00"/>
<dbReference type="Proteomes" id="UP000054995">
    <property type="component" value="Unassembled WGS sequence"/>
</dbReference>
<proteinExistence type="predicted"/>
<accession>A0A0V1FL00</accession>
<organism evidence="1 2">
    <name type="scientific">Trichinella pseudospiralis</name>
    <name type="common">Parasitic roundworm</name>
    <dbReference type="NCBI Taxonomy" id="6337"/>
    <lineage>
        <taxon>Eukaryota</taxon>
        <taxon>Metazoa</taxon>
        <taxon>Ecdysozoa</taxon>
        <taxon>Nematoda</taxon>
        <taxon>Enoplea</taxon>
        <taxon>Dorylaimia</taxon>
        <taxon>Trichinellida</taxon>
        <taxon>Trichinellidae</taxon>
        <taxon>Trichinella</taxon>
    </lineage>
</organism>
<protein>
    <submittedName>
        <fullName evidence="1">Uncharacterized protein</fullName>
    </submittedName>
</protein>
<dbReference type="OrthoDB" id="10537330at2759"/>
<keyword evidence="2" id="KW-1185">Reference proteome</keyword>
<comment type="caution">
    <text evidence="1">The sequence shown here is derived from an EMBL/GenBank/DDBJ whole genome shotgun (WGS) entry which is preliminary data.</text>
</comment>
<reference evidence="1 2" key="1">
    <citation type="submission" date="2015-01" db="EMBL/GenBank/DDBJ databases">
        <title>Evolution of Trichinella species and genotypes.</title>
        <authorList>
            <person name="Korhonen P.K."/>
            <person name="Edoardo P."/>
            <person name="Giuseppe L.R."/>
            <person name="Gasser R.B."/>
        </authorList>
    </citation>
    <scope>NUCLEOTIDE SEQUENCE [LARGE SCALE GENOMIC DNA]</scope>
    <source>
        <strain evidence="1">ISS470</strain>
    </source>
</reference>
<gene>
    <name evidence="1" type="ORF">T4D_3056</name>
</gene>
<evidence type="ECO:0000313" key="2">
    <source>
        <dbReference type="Proteomes" id="UP000054995"/>
    </source>
</evidence>
<evidence type="ECO:0000313" key="1">
    <source>
        <dbReference type="EMBL" id="KRY86742.1"/>
    </source>
</evidence>
<name>A0A0V1FL00_TRIPS</name>
<dbReference type="EMBL" id="JYDT01000067">
    <property type="protein sequence ID" value="KRY86742.1"/>
    <property type="molecule type" value="Genomic_DNA"/>
</dbReference>
<sequence length="118" mass="13548">MTNHVSVINCVESMDLACDGKVVCQNFAHLMDRMSKYTETKEIGKTRLTLYEYDHLLKMSIKVVMVSIIIISTFPIEHRFMCIVLSNYIKTALPLKISNIAIEEDKEEVITTPEGKRH</sequence>